<dbReference type="SMART" id="SM00471">
    <property type="entry name" value="HDc"/>
    <property type="match status" value="1"/>
</dbReference>
<dbReference type="Pfam" id="PF01966">
    <property type="entry name" value="HD"/>
    <property type="match status" value="1"/>
</dbReference>
<evidence type="ECO:0000259" key="1">
    <source>
        <dbReference type="SMART" id="SM00471"/>
    </source>
</evidence>
<dbReference type="CDD" id="cd00077">
    <property type="entry name" value="HDc"/>
    <property type="match status" value="1"/>
</dbReference>
<protein>
    <recommendedName>
        <fullName evidence="1">HD/PDEase domain-containing protein</fullName>
    </recommendedName>
</protein>
<dbReference type="EMBL" id="FRDH01000004">
    <property type="protein sequence ID" value="SHN53839.1"/>
    <property type="molecule type" value="Genomic_DNA"/>
</dbReference>
<reference evidence="2 3" key="1">
    <citation type="submission" date="2016-12" db="EMBL/GenBank/DDBJ databases">
        <authorList>
            <person name="Song W.-J."/>
            <person name="Kurnit D.M."/>
        </authorList>
    </citation>
    <scope>NUCLEOTIDE SEQUENCE [LARGE SCALE GENOMIC DNA]</scope>
    <source>
        <strain evidence="2 3">DSM 14810</strain>
    </source>
</reference>
<dbReference type="RefSeq" id="WP_072701682.1">
    <property type="nucleotide sequence ID" value="NZ_FRDH01000004.1"/>
</dbReference>
<dbReference type="SUPFAM" id="SSF109604">
    <property type="entry name" value="HD-domain/PDEase-like"/>
    <property type="match status" value="1"/>
</dbReference>
<dbReference type="AlphaFoldDB" id="A0A1M7S579"/>
<accession>A0A1M7S579</accession>
<dbReference type="Gene3D" id="1.10.3210.10">
    <property type="entry name" value="Hypothetical protein af1432"/>
    <property type="match status" value="1"/>
</dbReference>
<dbReference type="InterPro" id="IPR003607">
    <property type="entry name" value="HD/PDEase_dom"/>
</dbReference>
<dbReference type="Proteomes" id="UP000184097">
    <property type="component" value="Unassembled WGS sequence"/>
</dbReference>
<organism evidence="2 3">
    <name type="scientific">Butyrivibrio hungatei DSM 14810</name>
    <dbReference type="NCBI Taxonomy" id="1121132"/>
    <lineage>
        <taxon>Bacteria</taxon>
        <taxon>Bacillati</taxon>
        <taxon>Bacillota</taxon>
        <taxon>Clostridia</taxon>
        <taxon>Lachnospirales</taxon>
        <taxon>Lachnospiraceae</taxon>
        <taxon>Butyrivibrio</taxon>
    </lineage>
</organism>
<dbReference type="InterPro" id="IPR006674">
    <property type="entry name" value="HD_domain"/>
</dbReference>
<evidence type="ECO:0000313" key="3">
    <source>
        <dbReference type="Proteomes" id="UP000184097"/>
    </source>
</evidence>
<name>A0A1M7S579_9FIRM</name>
<evidence type="ECO:0000313" key="2">
    <source>
        <dbReference type="EMBL" id="SHN53839.1"/>
    </source>
</evidence>
<proteinExistence type="predicted"/>
<sequence>MALSERALKIIARYNKTDDVIDTTKKFVYEMLEPTPDRGDMLYRYEHSVRVAENGKVIATSEGLPVTDMAVACLLHDVGYRECGDDWPSHPQMSADIAREYLARIDYDPDMAKEIVQGISRHNLTDKLPEDMSIFQMTIRDSDDIDRFDIIRTAMAMGSSVHEKTNVEIIESCNKQIEIARWMMTLKRGTQTAKTMMDKELTQRIELLEQIIAQANKGFSY</sequence>
<feature type="domain" description="HD/PDEase" evidence="1">
    <location>
        <begin position="40"/>
        <end position="157"/>
    </location>
</feature>
<gene>
    <name evidence="2" type="ORF">SAMN02745247_01098</name>
</gene>